<gene>
    <name evidence="9" type="primary">mgtC</name>
    <name evidence="9" type="ORF">HMPREF9136_0981</name>
</gene>
<name>F9D2F3_PREDD</name>
<comment type="subcellular location">
    <subcellularLocation>
        <location evidence="1">Cell membrane</location>
        <topology evidence="1">Multi-pass membrane protein</topology>
    </subcellularLocation>
</comment>
<accession>F9D2F3</accession>
<dbReference type="Pfam" id="PF02308">
    <property type="entry name" value="MgtC"/>
    <property type="match status" value="1"/>
</dbReference>
<evidence type="ECO:0000256" key="1">
    <source>
        <dbReference type="ARBA" id="ARBA00004651"/>
    </source>
</evidence>
<dbReference type="PRINTS" id="PR01837">
    <property type="entry name" value="MGTCSAPBPROT"/>
</dbReference>
<evidence type="ECO:0000256" key="3">
    <source>
        <dbReference type="ARBA" id="ARBA00022475"/>
    </source>
</evidence>
<feature type="transmembrane region" description="Helical" evidence="7">
    <location>
        <begin position="81"/>
        <end position="100"/>
    </location>
</feature>
<evidence type="ECO:0000259" key="8">
    <source>
        <dbReference type="Pfam" id="PF02308"/>
    </source>
</evidence>
<comment type="caution">
    <text evidence="9">The sequence shown here is derived from an EMBL/GenBank/DDBJ whole genome shotgun (WGS) entry which is preliminary data.</text>
</comment>
<dbReference type="AlphaFoldDB" id="F9D2F3"/>
<feature type="transmembrane region" description="Helical" evidence="7">
    <location>
        <begin position="47"/>
        <end position="69"/>
    </location>
</feature>
<evidence type="ECO:0000313" key="9">
    <source>
        <dbReference type="EMBL" id="EGQ15616.1"/>
    </source>
</evidence>
<keyword evidence="5 7" id="KW-1133">Transmembrane helix</keyword>
<feature type="transmembrane region" description="Helical" evidence="7">
    <location>
        <begin position="112"/>
        <end position="145"/>
    </location>
</feature>
<dbReference type="GO" id="GO:0005886">
    <property type="term" value="C:plasma membrane"/>
    <property type="evidence" value="ECO:0007669"/>
    <property type="project" value="UniProtKB-SubCell"/>
</dbReference>
<sequence length="233" mass="24849">MGFNPPNALVMTTTMILLRLAVAAIFGGLIGLERDYRSKDAGFRTHVLVALGSALFMIVSQYGFADIIAHGAVGRFDPSRVAAQVVSGMGFLGAGCIILQKNVVKGLTTAAGLWVTSAIGLACGGGLFLPAVATVVLLLLCLEVINSSLPKMGRTVITVGFTATSKMAVTAVLDRLHGEDIVLAAYEMKHAPTAEGDCYKVTMEIKVRRDRDQHRLLNTYLAQFDDISIDSFE</sequence>
<evidence type="ECO:0000313" key="10">
    <source>
        <dbReference type="Proteomes" id="UP000007820"/>
    </source>
</evidence>
<dbReference type="PANTHER" id="PTHR33778:SF1">
    <property type="entry name" value="MAGNESIUM TRANSPORTER YHID-RELATED"/>
    <property type="match status" value="1"/>
</dbReference>
<dbReference type="EMBL" id="AFPW01000013">
    <property type="protein sequence ID" value="EGQ15616.1"/>
    <property type="molecule type" value="Genomic_DNA"/>
</dbReference>
<feature type="domain" description="MgtC/SapB/SrpB/YhiD N-terminal" evidence="8">
    <location>
        <begin position="20"/>
        <end position="146"/>
    </location>
</feature>
<evidence type="ECO:0000256" key="2">
    <source>
        <dbReference type="ARBA" id="ARBA00009298"/>
    </source>
</evidence>
<dbReference type="Proteomes" id="UP000007820">
    <property type="component" value="Unassembled WGS sequence"/>
</dbReference>
<dbReference type="PANTHER" id="PTHR33778">
    <property type="entry name" value="PROTEIN MGTC"/>
    <property type="match status" value="1"/>
</dbReference>
<protein>
    <submittedName>
        <fullName evidence="9">MgtC family magnesium (Mg2+) transporter</fullName>
    </submittedName>
</protein>
<keyword evidence="6 7" id="KW-0472">Membrane</keyword>
<evidence type="ECO:0000256" key="4">
    <source>
        <dbReference type="ARBA" id="ARBA00022692"/>
    </source>
</evidence>
<organism evidence="9 10">
    <name type="scientific">Prevotella dentalis (strain ATCC 49559 / DSM 3688 / JCM 13448 / NCTC 12043 / ES 2772)</name>
    <name type="common">Mitsuokella dentalis</name>
    <dbReference type="NCBI Taxonomy" id="908937"/>
    <lineage>
        <taxon>Bacteria</taxon>
        <taxon>Pseudomonadati</taxon>
        <taxon>Bacteroidota</taxon>
        <taxon>Bacteroidia</taxon>
        <taxon>Bacteroidales</taxon>
        <taxon>Prevotellaceae</taxon>
        <taxon>Prevotella</taxon>
    </lineage>
</organism>
<reference evidence="9 10" key="1">
    <citation type="submission" date="2011-04" db="EMBL/GenBank/DDBJ databases">
        <authorList>
            <person name="Muzny D."/>
            <person name="Qin X."/>
            <person name="Deng J."/>
            <person name="Jiang H."/>
            <person name="Liu Y."/>
            <person name="Qu J."/>
            <person name="Song X.-Z."/>
            <person name="Zhang L."/>
            <person name="Thornton R."/>
            <person name="Coyle M."/>
            <person name="Francisco L."/>
            <person name="Jackson L."/>
            <person name="Javaid M."/>
            <person name="Korchina V."/>
            <person name="Kovar C."/>
            <person name="Mata R."/>
            <person name="Mathew T."/>
            <person name="Ngo R."/>
            <person name="Nguyen L."/>
            <person name="Nguyen N."/>
            <person name="Okwuonu G."/>
            <person name="Ongeri F."/>
            <person name="Pham C."/>
            <person name="Simmons D."/>
            <person name="Wilczek-Boney K."/>
            <person name="Hale W."/>
            <person name="Jakkamsetti A."/>
            <person name="Pham P."/>
            <person name="Ruth R."/>
            <person name="San Lucas F."/>
            <person name="Warren J."/>
            <person name="Zhang J."/>
            <person name="Zhao Z."/>
            <person name="Zhou C."/>
            <person name="Zhu D."/>
            <person name="Lee S."/>
            <person name="Bess C."/>
            <person name="Blankenburg K."/>
            <person name="Forbes L."/>
            <person name="Fu Q."/>
            <person name="Gubbala S."/>
            <person name="Hirani K."/>
            <person name="Jayaseelan J.C."/>
            <person name="Lara F."/>
            <person name="Munidasa M."/>
            <person name="Palculict T."/>
            <person name="Patil S."/>
            <person name="Pu L.-L."/>
            <person name="Saada N."/>
            <person name="Tang L."/>
            <person name="Weissenberger G."/>
            <person name="Zhu Y."/>
            <person name="Hemphill L."/>
            <person name="Shang Y."/>
            <person name="Youmans B."/>
            <person name="Ayvaz T."/>
            <person name="Ross M."/>
            <person name="Santibanez J."/>
            <person name="Aqrawi P."/>
            <person name="Gross S."/>
            <person name="Joshi V."/>
            <person name="Fowler G."/>
            <person name="Nazareth L."/>
            <person name="Reid J."/>
            <person name="Worley K."/>
            <person name="Petrosino J."/>
            <person name="Highlander S."/>
            <person name="Gibbs R."/>
        </authorList>
    </citation>
    <scope>NUCLEOTIDE SEQUENCE [LARGE SCALE GENOMIC DNA]</scope>
    <source>
        <strain evidence="9 10">DSM 3688</strain>
    </source>
</reference>
<dbReference type="InterPro" id="IPR003416">
    <property type="entry name" value="MgtC/SapB/SrpB/YhiD_fam"/>
</dbReference>
<dbReference type="InterPro" id="IPR049177">
    <property type="entry name" value="MgtC_SapB_SrpB_YhiD_N"/>
</dbReference>
<keyword evidence="4 7" id="KW-0812">Transmembrane</keyword>
<evidence type="ECO:0000256" key="7">
    <source>
        <dbReference type="SAM" id="Phobius"/>
    </source>
</evidence>
<evidence type="ECO:0000256" key="6">
    <source>
        <dbReference type="ARBA" id="ARBA00023136"/>
    </source>
</evidence>
<keyword evidence="3" id="KW-1003">Cell membrane</keyword>
<proteinExistence type="inferred from homology"/>
<evidence type="ECO:0000256" key="5">
    <source>
        <dbReference type="ARBA" id="ARBA00022989"/>
    </source>
</evidence>
<dbReference type="eggNOG" id="COG1285">
    <property type="taxonomic scope" value="Bacteria"/>
</dbReference>
<dbReference type="STRING" id="908937.Prede_1115"/>
<comment type="similarity">
    <text evidence="2">Belongs to the MgtC/SapB family.</text>
</comment>